<name>A0A0F6SG95_9BACT</name>
<dbReference type="Proteomes" id="UP000034883">
    <property type="component" value="Chromosome"/>
</dbReference>
<dbReference type="RefSeq" id="WP_053235463.1">
    <property type="nucleotide sequence ID" value="NZ_CP011125.1"/>
</dbReference>
<evidence type="ECO:0008006" key="4">
    <source>
        <dbReference type="Google" id="ProtNLM"/>
    </source>
</evidence>
<protein>
    <recommendedName>
        <fullName evidence="4">Peptidase M15B domain-containing protein</fullName>
    </recommendedName>
</protein>
<keyword evidence="1" id="KW-0732">Signal</keyword>
<dbReference type="KEGG" id="samy:DB32_005453"/>
<feature type="signal peptide" evidence="1">
    <location>
        <begin position="1"/>
        <end position="18"/>
    </location>
</feature>
<evidence type="ECO:0000313" key="2">
    <source>
        <dbReference type="EMBL" id="AKF08304.1"/>
    </source>
</evidence>
<evidence type="ECO:0000256" key="1">
    <source>
        <dbReference type="SAM" id="SignalP"/>
    </source>
</evidence>
<gene>
    <name evidence="2" type="ORF">DB32_005453</name>
</gene>
<proteinExistence type="predicted"/>
<dbReference type="PROSITE" id="PS51257">
    <property type="entry name" value="PROKAR_LIPOPROTEIN"/>
    <property type="match status" value="1"/>
</dbReference>
<keyword evidence="3" id="KW-1185">Reference proteome</keyword>
<dbReference type="EMBL" id="CP011125">
    <property type="protein sequence ID" value="AKF08304.1"/>
    <property type="molecule type" value="Genomic_DNA"/>
</dbReference>
<reference evidence="2 3" key="1">
    <citation type="submission" date="2015-03" db="EMBL/GenBank/DDBJ databases">
        <title>Genome assembly of Sandaracinus amylolyticus DSM 53668.</title>
        <authorList>
            <person name="Sharma G."/>
            <person name="Subramanian S."/>
        </authorList>
    </citation>
    <scope>NUCLEOTIDE SEQUENCE [LARGE SCALE GENOMIC DNA]</scope>
    <source>
        <strain evidence="2 3">DSM 53668</strain>
    </source>
</reference>
<sequence length="305" mass="34067">MRGRTCLLALALVGGGCAAETADATEASDDHGHDAVFSLLDAAEIESELDGATVHDAETEFVRLSYLYRSPAPMQIEIATSLDGTTWSEWREGVISEEASDEEYGVWVADLDVIDDASARYWRVRGVDVESLPTELAVDTLDAEELASDLESELDVDPDGTEMLEDATVGVATESLVNFRRYRFDLGRVGRSWLWLLRTARRRGWSGSLYGSRTGLRTYAQQASLWNLYQSGRGAPAFPPWGPSRHLVRNVRRVGTWYQAVDTNDVPRLIRIARGLGVSLHRPYSREPWHVEARRSFGPPRGWRP</sequence>
<evidence type="ECO:0000313" key="3">
    <source>
        <dbReference type="Proteomes" id="UP000034883"/>
    </source>
</evidence>
<organism evidence="2 3">
    <name type="scientific">Sandaracinus amylolyticus</name>
    <dbReference type="NCBI Taxonomy" id="927083"/>
    <lineage>
        <taxon>Bacteria</taxon>
        <taxon>Pseudomonadati</taxon>
        <taxon>Myxococcota</taxon>
        <taxon>Polyangia</taxon>
        <taxon>Polyangiales</taxon>
        <taxon>Sandaracinaceae</taxon>
        <taxon>Sandaracinus</taxon>
    </lineage>
</organism>
<feature type="chain" id="PRO_5002509792" description="Peptidase M15B domain-containing protein" evidence="1">
    <location>
        <begin position="19"/>
        <end position="305"/>
    </location>
</feature>
<dbReference type="STRING" id="927083.DB32_005453"/>
<dbReference type="AlphaFoldDB" id="A0A0F6SG95"/>
<accession>A0A0F6SG95</accession>